<protein>
    <submittedName>
        <fullName evidence="2">Uncharacterized protein</fullName>
    </submittedName>
</protein>
<keyword evidence="1" id="KW-0472">Membrane</keyword>
<evidence type="ECO:0000313" key="2">
    <source>
        <dbReference type="EMBL" id="VYT74975.1"/>
    </source>
</evidence>
<gene>
    <name evidence="2" type="ORF">RTLFYP15_00629</name>
</gene>
<keyword evidence="1" id="KW-0812">Transmembrane</keyword>
<dbReference type="EMBL" id="CACRUQ010000005">
    <property type="protein sequence ID" value="VYT74975.1"/>
    <property type="molecule type" value="Genomic_DNA"/>
</dbReference>
<proteinExistence type="predicted"/>
<name>A0A6N2Z5W0_9FIRM</name>
<reference evidence="2" key="1">
    <citation type="submission" date="2019-11" db="EMBL/GenBank/DDBJ databases">
        <authorList>
            <person name="Feng L."/>
        </authorList>
    </citation>
    <scope>NUCLEOTIDE SEQUENCE</scope>
    <source>
        <strain evidence="2">RtorquesLFYP15</strain>
    </source>
</reference>
<evidence type="ECO:0000256" key="1">
    <source>
        <dbReference type="SAM" id="Phobius"/>
    </source>
</evidence>
<keyword evidence="1" id="KW-1133">Transmembrane helix</keyword>
<organism evidence="2">
    <name type="scientific">[Ruminococcus] torques</name>
    <dbReference type="NCBI Taxonomy" id="33039"/>
    <lineage>
        <taxon>Bacteria</taxon>
        <taxon>Bacillati</taxon>
        <taxon>Bacillota</taxon>
        <taxon>Clostridia</taxon>
        <taxon>Lachnospirales</taxon>
        <taxon>Lachnospiraceae</taxon>
        <taxon>Mediterraneibacter</taxon>
    </lineage>
</organism>
<dbReference type="AlphaFoldDB" id="A0A6N2Z5W0"/>
<dbReference type="RefSeq" id="WP_161117578.1">
    <property type="nucleotide sequence ID" value="NZ_CACRUQ010000005.1"/>
</dbReference>
<sequence length="57" mass="6499">MGKKGKKKDFSTKEKELLEIENLKLQKREKQASIISTIVIMIVSVITAILKWLGLID</sequence>
<accession>A0A6N2Z5W0</accession>
<feature type="transmembrane region" description="Helical" evidence="1">
    <location>
        <begin position="32"/>
        <end position="53"/>
    </location>
</feature>